<dbReference type="SUPFAM" id="SSF47384">
    <property type="entry name" value="Homodimeric domain of signal transducing histidine kinase"/>
    <property type="match status" value="1"/>
</dbReference>
<dbReference type="Pfam" id="PF00512">
    <property type="entry name" value="HisKA"/>
    <property type="match status" value="1"/>
</dbReference>
<dbReference type="InterPro" id="IPR000700">
    <property type="entry name" value="PAS-assoc_C"/>
</dbReference>
<reference evidence="10 11" key="1">
    <citation type="submission" date="2018-06" db="EMBL/GenBank/DDBJ databases">
        <title>Genomic Encyclopedia of Archaeal and Bacterial Type Strains, Phase II (KMG-II): from individual species to whole genera.</title>
        <authorList>
            <person name="Goeker M."/>
        </authorList>
    </citation>
    <scope>NUCLEOTIDE SEQUENCE [LARGE SCALE GENOMIC DNA]</scope>
    <source>
        <strain evidence="10 11">T4</strain>
    </source>
</reference>
<dbReference type="Gene3D" id="2.10.70.100">
    <property type="match status" value="2"/>
</dbReference>
<dbReference type="InterPro" id="IPR003018">
    <property type="entry name" value="GAF"/>
</dbReference>
<keyword evidence="11" id="KW-1185">Reference proteome</keyword>
<comment type="catalytic activity">
    <reaction evidence="1">
        <text>ATP + protein L-histidine = ADP + protein N-phospho-L-histidine.</text>
        <dbReference type="EC" id="2.7.13.3"/>
    </reaction>
</comment>
<dbReference type="Pfam" id="PF01590">
    <property type="entry name" value="GAF"/>
    <property type="match status" value="1"/>
</dbReference>
<feature type="domain" description="PAC" evidence="9">
    <location>
        <begin position="607"/>
        <end position="659"/>
    </location>
</feature>
<dbReference type="InterPro" id="IPR001610">
    <property type="entry name" value="PAC"/>
</dbReference>
<dbReference type="InterPro" id="IPR004358">
    <property type="entry name" value="Sig_transdc_His_kin-like_C"/>
</dbReference>
<dbReference type="PANTHER" id="PTHR43304:SF1">
    <property type="entry name" value="PAC DOMAIN-CONTAINING PROTEIN"/>
    <property type="match status" value="1"/>
</dbReference>
<dbReference type="Pfam" id="PF13188">
    <property type="entry name" value="PAS_8"/>
    <property type="match status" value="1"/>
</dbReference>
<dbReference type="Gene3D" id="3.30.565.10">
    <property type="entry name" value="Histidine kinase-like ATPase, C-terminal domain"/>
    <property type="match status" value="1"/>
</dbReference>
<organism evidence="10 11">
    <name type="scientific">Algoriphagus aquaeductus</name>
    <dbReference type="NCBI Taxonomy" id="475299"/>
    <lineage>
        <taxon>Bacteria</taxon>
        <taxon>Pseudomonadati</taxon>
        <taxon>Bacteroidota</taxon>
        <taxon>Cytophagia</taxon>
        <taxon>Cytophagales</taxon>
        <taxon>Cyclobacteriaceae</taxon>
        <taxon>Algoriphagus</taxon>
    </lineage>
</organism>
<dbReference type="Proteomes" id="UP000248917">
    <property type="component" value="Unassembled WGS sequence"/>
</dbReference>
<evidence type="ECO:0000259" key="8">
    <source>
        <dbReference type="PROSITE" id="PS50112"/>
    </source>
</evidence>
<feature type="domain" description="PAS" evidence="8">
    <location>
        <begin position="835"/>
        <end position="886"/>
    </location>
</feature>
<dbReference type="RefSeq" id="WP_111391138.1">
    <property type="nucleotide sequence ID" value="NZ_QKTX01000001.1"/>
</dbReference>
<feature type="domain" description="PAS" evidence="8">
    <location>
        <begin position="401"/>
        <end position="457"/>
    </location>
</feature>
<dbReference type="PROSITE" id="PS50113">
    <property type="entry name" value="PAC"/>
    <property type="match status" value="2"/>
</dbReference>
<evidence type="ECO:0000259" key="9">
    <source>
        <dbReference type="PROSITE" id="PS50113"/>
    </source>
</evidence>
<name>A0A326S096_9BACT</name>
<dbReference type="PROSITE" id="PS50109">
    <property type="entry name" value="HIS_KIN"/>
    <property type="match status" value="1"/>
</dbReference>
<evidence type="ECO:0000256" key="1">
    <source>
        <dbReference type="ARBA" id="ARBA00000085"/>
    </source>
</evidence>
<keyword evidence="5" id="KW-0418">Kinase</keyword>
<dbReference type="Pfam" id="PF08447">
    <property type="entry name" value="PAS_3"/>
    <property type="match status" value="4"/>
</dbReference>
<dbReference type="NCBIfam" id="TIGR00229">
    <property type="entry name" value="sensory_box"/>
    <property type="match status" value="4"/>
</dbReference>
<dbReference type="GO" id="GO:0000155">
    <property type="term" value="F:phosphorelay sensor kinase activity"/>
    <property type="evidence" value="ECO:0007669"/>
    <property type="project" value="InterPro"/>
</dbReference>
<dbReference type="EC" id="2.7.13.3" evidence="2"/>
<dbReference type="OrthoDB" id="905895at2"/>
<dbReference type="InterPro" id="IPR013656">
    <property type="entry name" value="PAS_4"/>
</dbReference>
<dbReference type="InterPro" id="IPR035965">
    <property type="entry name" value="PAS-like_dom_sf"/>
</dbReference>
<gene>
    <name evidence="10" type="ORF">CLV31_101334</name>
</gene>
<dbReference type="InterPro" id="IPR052162">
    <property type="entry name" value="Sensor_kinase/Photoreceptor"/>
</dbReference>
<dbReference type="Gene3D" id="3.30.450.40">
    <property type="match status" value="1"/>
</dbReference>
<dbReference type="SUPFAM" id="SSF55785">
    <property type="entry name" value="PYP-like sensor domain (PAS domain)"/>
    <property type="match status" value="7"/>
</dbReference>
<dbReference type="Pfam" id="PF08448">
    <property type="entry name" value="PAS_4"/>
    <property type="match status" value="1"/>
</dbReference>
<keyword evidence="4" id="KW-0808">Transferase</keyword>
<dbReference type="Pfam" id="PF02518">
    <property type="entry name" value="HATPase_c"/>
    <property type="match status" value="1"/>
</dbReference>
<dbReference type="Gene3D" id="1.10.287.130">
    <property type="match status" value="1"/>
</dbReference>
<dbReference type="Gene3D" id="3.30.450.20">
    <property type="entry name" value="PAS domain"/>
    <property type="match status" value="7"/>
</dbReference>
<dbReference type="InterPro" id="IPR003594">
    <property type="entry name" value="HATPase_dom"/>
</dbReference>
<dbReference type="PANTHER" id="PTHR43304">
    <property type="entry name" value="PHYTOCHROME-LIKE PROTEIN CPH1"/>
    <property type="match status" value="1"/>
</dbReference>
<dbReference type="PROSITE" id="PS50112">
    <property type="entry name" value="PAS"/>
    <property type="match status" value="2"/>
</dbReference>
<dbReference type="SMART" id="SM00091">
    <property type="entry name" value="PAS"/>
    <property type="match status" value="5"/>
</dbReference>
<dbReference type="SMART" id="SM00065">
    <property type="entry name" value="GAF"/>
    <property type="match status" value="1"/>
</dbReference>
<dbReference type="InterPro" id="IPR003661">
    <property type="entry name" value="HisK_dim/P_dom"/>
</dbReference>
<dbReference type="InterPro" id="IPR036097">
    <property type="entry name" value="HisK_dim/P_sf"/>
</dbReference>
<dbReference type="SUPFAM" id="SSF55874">
    <property type="entry name" value="ATPase domain of HSP90 chaperone/DNA topoisomerase II/histidine kinase"/>
    <property type="match status" value="1"/>
</dbReference>
<comment type="caution">
    <text evidence="10">The sequence shown here is derived from an EMBL/GenBank/DDBJ whole genome shotgun (WGS) entry which is preliminary data.</text>
</comment>
<dbReference type="SUPFAM" id="SSF55781">
    <property type="entry name" value="GAF domain-like"/>
    <property type="match status" value="1"/>
</dbReference>
<dbReference type="InterPro" id="IPR036890">
    <property type="entry name" value="HATPase_C_sf"/>
</dbReference>
<feature type="domain" description="Histidine kinase" evidence="7">
    <location>
        <begin position="1105"/>
        <end position="1318"/>
    </location>
</feature>
<dbReference type="CDD" id="cd00130">
    <property type="entry name" value="PAS"/>
    <property type="match status" value="4"/>
</dbReference>
<feature type="domain" description="PAC" evidence="9">
    <location>
        <begin position="1028"/>
        <end position="1080"/>
    </location>
</feature>
<keyword evidence="3" id="KW-0597">Phosphoprotein</keyword>
<evidence type="ECO:0000256" key="5">
    <source>
        <dbReference type="ARBA" id="ARBA00022777"/>
    </source>
</evidence>
<accession>A0A326S096</accession>
<dbReference type="SMART" id="SM00388">
    <property type="entry name" value="HisKA"/>
    <property type="match status" value="1"/>
</dbReference>
<feature type="coiled-coil region" evidence="6">
    <location>
        <begin position="1071"/>
        <end position="1098"/>
    </location>
</feature>
<evidence type="ECO:0000313" key="11">
    <source>
        <dbReference type="Proteomes" id="UP000248917"/>
    </source>
</evidence>
<evidence type="ECO:0000259" key="7">
    <source>
        <dbReference type="PROSITE" id="PS50109"/>
    </source>
</evidence>
<dbReference type="CDD" id="cd00082">
    <property type="entry name" value="HisKA"/>
    <property type="match status" value="1"/>
</dbReference>
<dbReference type="InterPro" id="IPR013655">
    <property type="entry name" value="PAS_fold_3"/>
</dbReference>
<evidence type="ECO:0000256" key="6">
    <source>
        <dbReference type="SAM" id="Coils"/>
    </source>
</evidence>
<keyword evidence="6" id="KW-0175">Coiled coil</keyword>
<proteinExistence type="predicted"/>
<evidence type="ECO:0000256" key="3">
    <source>
        <dbReference type="ARBA" id="ARBA00022553"/>
    </source>
</evidence>
<dbReference type="SMART" id="SM00387">
    <property type="entry name" value="HATPase_c"/>
    <property type="match status" value="1"/>
</dbReference>
<evidence type="ECO:0000256" key="2">
    <source>
        <dbReference type="ARBA" id="ARBA00012438"/>
    </source>
</evidence>
<dbReference type="InterPro" id="IPR029016">
    <property type="entry name" value="GAF-like_dom_sf"/>
</dbReference>
<dbReference type="SMART" id="SM00086">
    <property type="entry name" value="PAC"/>
    <property type="match status" value="4"/>
</dbReference>
<dbReference type="InterPro" id="IPR005467">
    <property type="entry name" value="His_kinase_dom"/>
</dbReference>
<sequence>MSDFPQESLPTQASVNLPITAVQSLLGKLEAMGNLGYWSQESGDKPMYWSDQLVGLLSQKKDTQPSVAGLIEAVHPEDYSKIQQLHESLFENFSPFKSEFRLLLADGTVRHILAECWIEKANATEPQFFYGLWKDITQDKQLVYQDWRKLSLVLNTAPETIWCLDPQYRLIFGNDKFFESIHRLQGKSIQIGEHLLDEKFAHLEDFEFWKTHYDLGLKGEKTTFIQKRKIEQKNFYHQVQIVPIWEGGKVHAIACYSENVTQRVEEENKNKELLEKLNQSQRIGKLGYWEFDLESEKIFWSDEVFHIWGLDKEKVLPDFDLFTKSFVEEDLEGFLIEHFAAVQGYRPLDAVHRIRCSNHTIKYVHEKGQLEVDPETGQTKFKGTVQDITYQREIENKLRERNSFIEATLKNLPMGIAVNNMETGETTYINPAFSKVYGWPEEVLKDVSTFFEKVYPDPEFRAQITEKIMSDIQSGNPERMTWSEIPITNQNGETRFVTAKNIPLPEQNLMISTVLDETDRFRAEQSIRKSNERFHLATQAVSDAIWDWDMKSDQIFWGKGYHRLFGYPAHVEYVSPDFWNSKVHPEDLQRILDSIFSARKNTAQIRWTGEYRFQKFDGSYAFVKENTVIIRDSSGQPVRMVGALQDITEEKKNQLLLAKKTKFIEATAQVIELFLENEDWESQISPMLQVMGEAAEADRSYFIQIYRRDGATYGNLSHEWANQNIISYIDNPEYRAIPVENYPEFWQKAFQRKPYAVLTRETDKETRKILEEQEIKSILHIPVFLENEMLGYLGFDDCHEEHIWTEDEKNFMQSIATNLSFAIGRKQYLDQLQEAFETHDTLLESIGDSFYAFDKNYTVTYWNNTVEQLTGVKKEAILGKNLWDFILIQNEDFKHGYKRAFEENKRVNFETFDQWTQTWQEVTIYPTKEGLSVILRNISTRKESEKQIQEFNERLSLISKASHDAIWDWNIVTGEHYWGEGFNLLFDEEVAGIHHNNERWEKSIHPEDKDQVIKNLIELLNDPSKTSFESEYRFYRKNKGLLYLLDKGTIIRDQEGKPTRLVGAIQDISRRKAYEESLKILNSELAKSNRELEISNKELEQFAYVASHDLQEPLRMISSFLTLIEKKYRETLDEKGKQYIRFAVDGAKRMREIILDLLEFSRVGNINESKKLVNLTELAQEAITLNKKSIQERQAQIHLSPLPEAPCHPNSLIQVFHNLISNAIKYQIPGNRPEISIDFMDKGEFWQLSIKDNGIGIGKEYLDKIFMIFQRLHQKEQYSGSGIGLSICKKIVEFHGGTIWAESDGEHGTTFFFTLKKQ</sequence>
<dbReference type="PRINTS" id="PR00344">
    <property type="entry name" value="BCTRLSENSOR"/>
</dbReference>
<dbReference type="InterPro" id="IPR000014">
    <property type="entry name" value="PAS"/>
</dbReference>
<protein>
    <recommendedName>
        <fullName evidence="2">histidine kinase</fullName>
        <ecNumber evidence="2">2.7.13.3</ecNumber>
    </recommendedName>
</protein>
<dbReference type="EMBL" id="QKTX01000001">
    <property type="protein sequence ID" value="PZV87461.1"/>
    <property type="molecule type" value="Genomic_DNA"/>
</dbReference>
<evidence type="ECO:0000313" key="10">
    <source>
        <dbReference type="EMBL" id="PZV87461.1"/>
    </source>
</evidence>
<dbReference type="FunFam" id="3.30.565.10:FF:000006">
    <property type="entry name" value="Sensor histidine kinase WalK"/>
    <property type="match status" value="1"/>
</dbReference>
<evidence type="ECO:0000256" key="4">
    <source>
        <dbReference type="ARBA" id="ARBA00022679"/>
    </source>
</evidence>